<dbReference type="GO" id="GO:0030170">
    <property type="term" value="F:pyridoxal phosphate binding"/>
    <property type="evidence" value="ECO:0007669"/>
    <property type="project" value="InterPro"/>
</dbReference>
<comment type="cofactor">
    <cofactor evidence="1 6">
        <name>pyridoxal 5'-phosphate</name>
        <dbReference type="ChEBI" id="CHEBI:597326"/>
    </cofactor>
</comment>
<dbReference type="EMBL" id="AP028947">
    <property type="protein sequence ID" value="BET25177.1"/>
    <property type="molecule type" value="Genomic_DNA"/>
</dbReference>
<dbReference type="EC" id="2.6.1.-" evidence="6"/>
<evidence type="ECO:0000313" key="8">
    <source>
        <dbReference type="EMBL" id="BET25177.1"/>
    </source>
</evidence>
<dbReference type="PROSITE" id="PS00105">
    <property type="entry name" value="AA_TRANSFER_CLASS_1"/>
    <property type="match status" value="1"/>
</dbReference>
<evidence type="ECO:0000256" key="6">
    <source>
        <dbReference type="RuleBase" id="RU000481"/>
    </source>
</evidence>
<dbReference type="InterPro" id="IPR004838">
    <property type="entry name" value="NHTrfase_class1_PyrdxlP-BS"/>
</dbReference>
<comment type="similarity">
    <text evidence="2 6">Belongs to the class-I pyridoxal-phosphate-dependent aminotransferase family.</text>
</comment>
<name>A0AA86JIU6_9BURK</name>
<dbReference type="InterPro" id="IPR015424">
    <property type="entry name" value="PyrdxlP-dep_Trfase"/>
</dbReference>
<dbReference type="PANTHER" id="PTHR46383:SF2">
    <property type="entry name" value="AMINOTRANSFERASE"/>
    <property type="match status" value="1"/>
</dbReference>
<dbReference type="AlphaFoldDB" id="A0AA86JIU6"/>
<dbReference type="PANTHER" id="PTHR46383">
    <property type="entry name" value="ASPARTATE AMINOTRANSFERASE"/>
    <property type="match status" value="1"/>
</dbReference>
<dbReference type="GO" id="GO:0008483">
    <property type="term" value="F:transaminase activity"/>
    <property type="evidence" value="ECO:0007669"/>
    <property type="project" value="UniProtKB-KW"/>
</dbReference>
<dbReference type="InterPro" id="IPR050596">
    <property type="entry name" value="AspAT/PAT-like"/>
</dbReference>
<keyword evidence="3 6" id="KW-0032">Aminotransferase</keyword>
<dbReference type="CDD" id="cd00609">
    <property type="entry name" value="AAT_like"/>
    <property type="match status" value="1"/>
</dbReference>
<dbReference type="SUPFAM" id="SSF53383">
    <property type="entry name" value="PLP-dependent transferases"/>
    <property type="match status" value="1"/>
</dbReference>
<keyword evidence="9" id="KW-1185">Reference proteome</keyword>
<dbReference type="RefSeq" id="WP_338284732.1">
    <property type="nucleotide sequence ID" value="NZ_AP028947.1"/>
</dbReference>
<evidence type="ECO:0000256" key="1">
    <source>
        <dbReference type="ARBA" id="ARBA00001933"/>
    </source>
</evidence>
<keyword evidence="4 6" id="KW-0808">Transferase</keyword>
<feature type="domain" description="Aminotransferase class I/classII large" evidence="7">
    <location>
        <begin position="31"/>
        <end position="382"/>
    </location>
</feature>
<organism evidence="8 9">
    <name type="scientific">Limnobacter thiooxidans</name>
    <dbReference type="NCBI Taxonomy" id="131080"/>
    <lineage>
        <taxon>Bacteria</taxon>
        <taxon>Pseudomonadati</taxon>
        <taxon>Pseudomonadota</taxon>
        <taxon>Betaproteobacteria</taxon>
        <taxon>Burkholderiales</taxon>
        <taxon>Burkholderiaceae</taxon>
        <taxon>Limnobacter</taxon>
    </lineage>
</organism>
<proteinExistence type="inferred from homology"/>
<keyword evidence="5" id="KW-0663">Pyridoxal phosphate</keyword>
<evidence type="ECO:0000256" key="3">
    <source>
        <dbReference type="ARBA" id="ARBA00022576"/>
    </source>
</evidence>
<sequence>MKQSDLSNLVQPFHVMELVKHANALEAQGKPVIHLSIGEPDFPMPEPVQQALIKAVADNKTRYTAALGLPELREAISTYYRTAFQVTVPARQIVITSGASTALMYACLALINPGQEVMLADPGYPCNKTFVQMAGGIPRFVQTREENNFQPSWDELNQNWKPQTAGVLLASPNNPTGTQLSSSDMKEIVQEVAHRDGFTIVDEIYQSLCYDNTAQSVLQITGAPCAQWPLVVINSFSKYFGMTGLRLGWMVVPDALAPAIERLAQNLSICPNTPAQWAALACFQDDTLKICEQRRQIFKARRDFMMQSLPLAGIEIQSTPDSAFYIYAKAPFDSERYCKELLEKALVCAVPGKDFSEHRGTTMMRFSYANSMENLELAVERIRRFNSQT</sequence>
<dbReference type="KEGG" id="lto:RGQ30_06780"/>
<dbReference type="Gene3D" id="3.40.640.10">
    <property type="entry name" value="Type I PLP-dependent aspartate aminotransferase-like (Major domain)"/>
    <property type="match status" value="1"/>
</dbReference>
<reference evidence="8 9" key="1">
    <citation type="submission" date="2023-10" db="EMBL/GenBank/DDBJ databases">
        <title>Complete Genome Sequence of Limnobacter thiooxidans CS-K2T, Isolated from freshwater lake sediments in Bavaria, Germany.</title>
        <authorList>
            <person name="Naruki M."/>
            <person name="Watanabe A."/>
            <person name="Warashina T."/>
            <person name="Morita T."/>
            <person name="Arakawa K."/>
        </authorList>
    </citation>
    <scope>NUCLEOTIDE SEQUENCE [LARGE SCALE GENOMIC DNA]</scope>
    <source>
        <strain evidence="8 9">CS-K2</strain>
    </source>
</reference>
<evidence type="ECO:0000256" key="5">
    <source>
        <dbReference type="ARBA" id="ARBA00022898"/>
    </source>
</evidence>
<evidence type="ECO:0000256" key="2">
    <source>
        <dbReference type="ARBA" id="ARBA00007441"/>
    </source>
</evidence>
<gene>
    <name evidence="8" type="ORF">RGQ30_06780</name>
</gene>
<dbReference type="InterPro" id="IPR004839">
    <property type="entry name" value="Aminotransferase_I/II_large"/>
</dbReference>
<evidence type="ECO:0000259" key="7">
    <source>
        <dbReference type="Pfam" id="PF00155"/>
    </source>
</evidence>
<accession>A0AA86JIU6</accession>
<dbReference type="Proteomes" id="UP001329151">
    <property type="component" value="Chromosome"/>
</dbReference>
<evidence type="ECO:0000256" key="4">
    <source>
        <dbReference type="ARBA" id="ARBA00022679"/>
    </source>
</evidence>
<dbReference type="InterPro" id="IPR015421">
    <property type="entry name" value="PyrdxlP-dep_Trfase_major"/>
</dbReference>
<evidence type="ECO:0000313" key="9">
    <source>
        <dbReference type="Proteomes" id="UP001329151"/>
    </source>
</evidence>
<dbReference type="Pfam" id="PF00155">
    <property type="entry name" value="Aminotran_1_2"/>
    <property type="match status" value="1"/>
</dbReference>
<dbReference type="GO" id="GO:0006520">
    <property type="term" value="P:amino acid metabolic process"/>
    <property type="evidence" value="ECO:0007669"/>
    <property type="project" value="InterPro"/>
</dbReference>
<protein>
    <recommendedName>
        <fullName evidence="6">Aminotransferase</fullName>
        <ecNumber evidence="6">2.6.1.-</ecNumber>
    </recommendedName>
</protein>